<keyword evidence="5" id="KW-1185">Reference proteome</keyword>
<dbReference type="InterPro" id="IPR022771">
    <property type="entry name" value="WAPL_C"/>
</dbReference>
<feature type="compositionally biased region" description="Polar residues" evidence="3">
    <location>
        <begin position="214"/>
        <end position="225"/>
    </location>
</feature>
<dbReference type="Pfam" id="PF07814">
    <property type="entry name" value="WAPL"/>
    <property type="match status" value="1"/>
</dbReference>
<dbReference type="InterPro" id="IPR039874">
    <property type="entry name" value="WAPL"/>
</dbReference>
<feature type="region of interest" description="Disordered" evidence="3">
    <location>
        <begin position="448"/>
        <end position="472"/>
    </location>
</feature>
<dbReference type="FunFam" id="1.25.10.10:FF:000374">
    <property type="entry name" value="Protein wings apart-like"/>
    <property type="match status" value="1"/>
</dbReference>
<evidence type="ECO:0000313" key="5">
    <source>
        <dbReference type="Proteomes" id="UP000694846"/>
    </source>
</evidence>
<reference evidence="6" key="1">
    <citation type="submission" date="2025-08" db="UniProtKB">
        <authorList>
            <consortium name="RefSeq"/>
        </authorList>
    </citation>
    <scope>IDENTIFICATION</scope>
    <source>
        <tissue evidence="6">Whole body</tissue>
    </source>
</reference>
<evidence type="ECO:0000256" key="1">
    <source>
        <dbReference type="ARBA" id="ARBA00006854"/>
    </source>
</evidence>
<protein>
    <submittedName>
        <fullName evidence="6">Protein wings apart-like isoform X1</fullName>
    </submittedName>
</protein>
<accession>A0A8B8FG00</accession>
<dbReference type="RefSeq" id="XP_025409678.1">
    <property type="nucleotide sequence ID" value="XM_025553893.1"/>
</dbReference>
<dbReference type="InterPro" id="IPR012502">
    <property type="entry name" value="WAPL_dom"/>
</dbReference>
<gene>
    <name evidence="6" type="primary">LOC112683045</name>
</gene>
<dbReference type="SUPFAM" id="SSF48371">
    <property type="entry name" value="ARM repeat"/>
    <property type="match status" value="1"/>
</dbReference>
<feature type="compositionally biased region" description="Basic and acidic residues" evidence="3">
    <location>
        <begin position="124"/>
        <end position="142"/>
    </location>
</feature>
<feature type="region of interest" description="Disordered" evidence="3">
    <location>
        <begin position="906"/>
        <end position="927"/>
    </location>
</feature>
<dbReference type="InterPro" id="IPR016024">
    <property type="entry name" value="ARM-type_fold"/>
</dbReference>
<dbReference type="PROSITE" id="PS51271">
    <property type="entry name" value="WAPL"/>
    <property type="match status" value="1"/>
</dbReference>
<dbReference type="CTD" id="23063"/>
<evidence type="ECO:0000256" key="3">
    <source>
        <dbReference type="SAM" id="MobiDB-lite"/>
    </source>
</evidence>
<evidence type="ECO:0000313" key="6">
    <source>
        <dbReference type="RefSeq" id="XP_025409678.1"/>
    </source>
</evidence>
<dbReference type="Gene3D" id="1.25.10.10">
    <property type="entry name" value="Leucine-rich Repeat Variant"/>
    <property type="match status" value="1"/>
</dbReference>
<organism evidence="5 6">
    <name type="scientific">Sipha flava</name>
    <name type="common">yellow sugarcane aphid</name>
    <dbReference type="NCBI Taxonomy" id="143950"/>
    <lineage>
        <taxon>Eukaryota</taxon>
        <taxon>Metazoa</taxon>
        <taxon>Ecdysozoa</taxon>
        <taxon>Arthropoda</taxon>
        <taxon>Hexapoda</taxon>
        <taxon>Insecta</taxon>
        <taxon>Pterygota</taxon>
        <taxon>Neoptera</taxon>
        <taxon>Paraneoptera</taxon>
        <taxon>Hemiptera</taxon>
        <taxon>Sternorrhyncha</taxon>
        <taxon>Aphidomorpha</taxon>
        <taxon>Aphidoidea</taxon>
        <taxon>Aphididae</taxon>
        <taxon>Sipha</taxon>
    </lineage>
</organism>
<dbReference type="InterPro" id="IPR011989">
    <property type="entry name" value="ARM-like"/>
</dbReference>
<dbReference type="GeneID" id="112683045"/>
<feature type="compositionally biased region" description="Polar residues" evidence="3">
    <location>
        <begin position="166"/>
        <end position="177"/>
    </location>
</feature>
<keyword evidence="2" id="KW-0175">Coiled coil</keyword>
<dbReference type="AlphaFoldDB" id="A0A8B8FG00"/>
<name>A0A8B8FG00_9HEMI</name>
<feature type="region of interest" description="Disordered" evidence="3">
    <location>
        <begin position="214"/>
        <end position="248"/>
    </location>
</feature>
<feature type="region of interest" description="Disordered" evidence="3">
    <location>
        <begin position="70"/>
        <end position="183"/>
    </location>
</feature>
<feature type="compositionally biased region" description="Basic and acidic residues" evidence="3">
    <location>
        <begin position="155"/>
        <end position="164"/>
    </location>
</feature>
<dbReference type="OrthoDB" id="78088at2759"/>
<evidence type="ECO:0000259" key="4">
    <source>
        <dbReference type="PROSITE" id="PS51271"/>
    </source>
</evidence>
<feature type="coiled-coil region" evidence="2">
    <location>
        <begin position="279"/>
        <end position="311"/>
    </location>
</feature>
<dbReference type="Proteomes" id="UP000694846">
    <property type="component" value="Unplaced"/>
</dbReference>
<evidence type="ECO:0000256" key="2">
    <source>
        <dbReference type="SAM" id="Coils"/>
    </source>
</evidence>
<proteinExistence type="inferred from homology"/>
<dbReference type="PANTHER" id="PTHR22100:SF13">
    <property type="entry name" value="WINGS APART-LIKE PROTEIN HOMOLOG"/>
    <property type="match status" value="1"/>
</dbReference>
<dbReference type="PANTHER" id="PTHR22100">
    <property type="entry name" value="WINGS APART-LIKE PROTEIN HOMOLOG"/>
    <property type="match status" value="1"/>
</dbReference>
<sequence length="1040" mass="117541">MQSTAKGPRSYMKSYGRAKYSNNPNSVVQTAINFDKLLCENTNRPTAAKSAGTVGKWGVTSFTSIRSTNFVTGNANTGKTEETSGSRFSVGKKRQHQESSPAPKITVPEPTVNVVRPKKFFKSRNADSNRSDRKYGGSETTKKTRTVIQKTPESSPEKEDRIPETSDLSFSSLTPTKDPSKPPIVLRIFKGKSQLVNEPNSTQKPLQAIEVPESNDQVTPTVTTRSLRRRNPQTTYTEPEPEETEESPPIIDIPKKRRHDRAKFTVPALKINISTHTVINQTDDELREKINEKERSNINVDKSKIEQLESDRNQLLAVLEGSDDSVFSPKMDTPVDTPVENEEKLDETDDLLKQLEVHFKSDDENFTKETKEDVKVQPEILPSKHKGVFVETEPIKLDDNDLTERMELEQQPETIVPAKKSIFKTRNERNKKGMFLYKHSWADKDKKIDEEKKEESIPNTSPSNSFEEKPLQRVTKTTDVFDDDFDSVTSVKCDRKEKGFYTVVRNVKKAHQIQESGEFQEFNDDVEYILDALQPNNPIGTRCLSAITLATKCMTPAFRMHVKAHGTVAKIFRALQDATKDQSLGMCTATVMFVLSQDRLNMDLDRDCLELMLNLLENDTTHDQALDDCGLTDHQLQKTRERVIQLCSEIKSQGAAKYLNTDNITVGQLAMETLLSLTSARAGEWFKEEMRQLGGLDHIVRTVVQCCKHVDSMTNVWSPILLERIKKVDRCLRILENVTIQNEENNVYLIHFENGILINTLIRMFKVCDYEIPLYPSYNENDKDSISAVLRECLTANLKVLINLSHDSNQINGSKIGCKDGVIDTSLHVLLKVPDYVPNDDKFDIMFLTLTLLINLVEINVDNRKLIAEAQAPSKSDSLHESTKSFAIEALVKMFFQQEELAKTEEKKTDEILDGENKQTEKPAKDAPLKAHTQYIEETIALLVEKAGQNMQHTVIASYIAILLGYITMDDKEYLEFVGKQLPDGRFTAMLAVLDKYLNFMKLTAAPGTRGIKSVEMIIKHLTKCEKLQAEASIVPGTSS</sequence>
<comment type="similarity">
    <text evidence="1">Belongs to the WAPL family.</text>
</comment>
<feature type="region of interest" description="Disordered" evidence="3">
    <location>
        <begin position="1"/>
        <end position="23"/>
    </location>
</feature>
<feature type="domain" description="WAPL" evidence="4">
    <location>
        <begin position="494"/>
        <end position="1004"/>
    </location>
</feature>